<evidence type="ECO:0000256" key="4">
    <source>
        <dbReference type="ARBA" id="ARBA00022723"/>
    </source>
</evidence>
<feature type="binding site" evidence="12">
    <location>
        <position position="25"/>
    </location>
    <ligand>
        <name>[4Fe-4S] cluster</name>
        <dbReference type="ChEBI" id="CHEBI:49883"/>
        <label>1</label>
        <note>4Fe-4S-S-AdoMet</note>
    </ligand>
</feature>
<gene>
    <name evidence="12 15" type="primary">moaA</name>
    <name evidence="15" type="ORF">GJB61_09435</name>
</gene>
<dbReference type="SFLD" id="SFLDG01386">
    <property type="entry name" value="main_SPASM_domain-containing"/>
    <property type="match status" value="1"/>
</dbReference>
<dbReference type="CDD" id="cd21117">
    <property type="entry name" value="Twitch_MoaA"/>
    <property type="match status" value="1"/>
</dbReference>
<keyword evidence="7 12" id="KW-0411">Iron-sulfur</keyword>
<dbReference type="AlphaFoldDB" id="A0A7X2L1I5"/>
<comment type="pathway">
    <text evidence="12">Cofactor biosynthesis; molybdopterin biosynthesis.</text>
</comment>
<feature type="domain" description="Radical SAM core" evidence="14">
    <location>
        <begin position="5"/>
        <end position="224"/>
    </location>
</feature>
<dbReference type="SUPFAM" id="SSF102114">
    <property type="entry name" value="Radical SAM enzymes"/>
    <property type="match status" value="1"/>
</dbReference>
<evidence type="ECO:0000256" key="6">
    <source>
        <dbReference type="ARBA" id="ARBA00023004"/>
    </source>
</evidence>
<evidence type="ECO:0000259" key="14">
    <source>
        <dbReference type="PROSITE" id="PS51918"/>
    </source>
</evidence>
<comment type="caution">
    <text evidence="15">The sequence shown here is derived from an EMBL/GenBank/DDBJ whole genome shotgun (WGS) entry which is preliminary data.</text>
</comment>
<evidence type="ECO:0000256" key="13">
    <source>
        <dbReference type="SAM" id="MobiDB-lite"/>
    </source>
</evidence>
<keyword evidence="4 12" id="KW-0479">Metal-binding</keyword>
<dbReference type="GO" id="GO:0051539">
    <property type="term" value="F:4 iron, 4 sulfur cluster binding"/>
    <property type="evidence" value="ECO:0007669"/>
    <property type="project" value="UniProtKB-UniRule"/>
</dbReference>
<keyword evidence="6 12" id="KW-0408">Iron</keyword>
<evidence type="ECO:0000256" key="7">
    <source>
        <dbReference type="ARBA" id="ARBA00023014"/>
    </source>
</evidence>
<dbReference type="InterPro" id="IPR058240">
    <property type="entry name" value="rSAM_sf"/>
</dbReference>
<accession>A0A7X2L1I5</accession>
<dbReference type="UniPathway" id="UPA00344"/>
<name>A0A7X2L1I5_9BACL</name>
<feature type="binding site" evidence="12">
    <location>
        <position position="72"/>
    </location>
    <ligand>
        <name>S-adenosyl-L-methionine</name>
        <dbReference type="ChEBI" id="CHEBI:59789"/>
    </ligand>
</feature>
<feature type="binding site" evidence="12">
    <location>
        <position position="21"/>
    </location>
    <ligand>
        <name>[4Fe-4S] cluster</name>
        <dbReference type="ChEBI" id="CHEBI:49883"/>
        <label>1</label>
        <note>4Fe-4S-S-AdoMet</note>
    </ligand>
</feature>
<dbReference type="PROSITE" id="PS51918">
    <property type="entry name" value="RADICAL_SAM"/>
    <property type="match status" value="1"/>
</dbReference>
<dbReference type="GO" id="GO:0006777">
    <property type="term" value="P:Mo-molybdopterin cofactor biosynthetic process"/>
    <property type="evidence" value="ECO:0007669"/>
    <property type="project" value="UniProtKB-UniRule"/>
</dbReference>
<feature type="compositionally biased region" description="Basic and acidic residues" evidence="13">
    <location>
        <begin position="313"/>
        <end position="322"/>
    </location>
</feature>
<keyword evidence="3 12" id="KW-0949">S-adenosyl-L-methionine</keyword>
<evidence type="ECO:0000256" key="10">
    <source>
        <dbReference type="ARBA" id="ARBA00023239"/>
    </source>
</evidence>
<dbReference type="RefSeq" id="WP_154118263.1">
    <property type="nucleotide sequence ID" value="NZ_WJXB01000003.1"/>
</dbReference>
<dbReference type="InterPro" id="IPR040064">
    <property type="entry name" value="MoaA-like"/>
</dbReference>
<dbReference type="SMART" id="SM00729">
    <property type="entry name" value="Elp3"/>
    <property type="match status" value="1"/>
</dbReference>
<dbReference type="SFLD" id="SFLDG01067">
    <property type="entry name" value="SPASM/twitch_domain_containing"/>
    <property type="match status" value="1"/>
</dbReference>
<feature type="binding site" evidence="12">
    <location>
        <position position="28"/>
    </location>
    <ligand>
        <name>[4Fe-4S] cluster</name>
        <dbReference type="ChEBI" id="CHEBI:49883"/>
        <label>1</label>
        <note>4Fe-4S-S-AdoMet</note>
    </ligand>
</feature>
<dbReference type="InterPro" id="IPR010505">
    <property type="entry name" value="MoaA_twitch"/>
</dbReference>
<feature type="binding site" evidence="12">
    <location>
        <position position="194"/>
    </location>
    <ligand>
        <name>S-adenosyl-L-methionine</name>
        <dbReference type="ChEBI" id="CHEBI:59789"/>
    </ligand>
</feature>
<dbReference type="HAMAP" id="MF_01225_B">
    <property type="entry name" value="MoaA_B"/>
    <property type="match status" value="1"/>
</dbReference>
<dbReference type="NCBIfam" id="TIGR02666">
    <property type="entry name" value="moaA"/>
    <property type="match status" value="1"/>
</dbReference>
<evidence type="ECO:0000313" key="16">
    <source>
        <dbReference type="Proteomes" id="UP000463051"/>
    </source>
</evidence>
<keyword evidence="2 12" id="KW-0004">4Fe-4S</keyword>
<dbReference type="CDD" id="cd01335">
    <property type="entry name" value="Radical_SAM"/>
    <property type="match status" value="1"/>
</dbReference>
<dbReference type="GO" id="GO:0005525">
    <property type="term" value="F:GTP binding"/>
    <property type="evidence" value="ECO:0007669"/>
    <property type="project" value="UniProtKB-UniRule"/>
</dbReference>
<comment type="subunit">
    <text evidence="12">Monomer and homodimer.</text>
</comment>
<reference evidence="15 16" key="1">
    <citation type="submission" date="2019-11" db="EMBL/GenBank/DDBJ databases">
        <title>Paenibacillus monticola sp. nov., a novel PGPR strain isolated from mountain sample in China.</title>
        <authorList>
            <person name="Zhao Q."/>
            <person name="Li H.-P."/>
            <person name="Zhang J.-L."/>
        </authorList>
    </citation>
    <scope>NUCLEOTIDE SEQUENCE [LARGE SCALE GENOMIC DNA]</scope>
    <source>
        <strain evidence="15 16">LC-T2</strain>
    </source>
</reference>
<dbReference type="PANTHER" id="PTHR22960:SF0">
    <property type="entry name" value="MOLYBDENUM COFACTOR BIOSYNTHESIS PROTEIN 1"/>
    <property type="match status" value="1"/>
</dbReference>
<dbReference type="InterPro" id="IPR007197">
    <property type="entry name" value="rSAM"/>
</dbReference>
<dbReference type="InterPro" id="IPR013483">
    <property type="entry name" value="MoaA"/>
</dbReference>
<dbReference type="GO" id="GO:1904047">
    <property type="term" value="F:S-adenosyl-L-methionine binding"/>
    <property type="evidence" value="ECO:0007669"/>
    <property type="project" value="UniProtKB-UniRule"/>
</dbReference>
<dbReference type="InterPro" id="IPR050105">
    <property type="entry name" value="MoCo_biosynth_MoaA/MoaC"/>
</dbReference>
<dbReference type="PANTHER" id="PTHR22960">
    <property type="entry name" value="MOLYBDOPTERIN COFACTOR SYNTHESIS PROTEIN A"/>
    <property type="match status" value="1"/>
</dbReference>
<evidence type="ECO:0000256" key="2">
    <source>
        <dbReference type="ARBA" id="ARBA00022485"/>
    </source>
</evidence>
<feature type="binding site" evidence="12">
    <location>
        <position position="68"/>
    </location>
    <ligand>
        <name>GTP</name>
        <dbReference type="ChEBI" id="CHEBI:37565"/>
    </ligand>
</feature>
<organism evidence="15 16">
    <name type="scientific">Paenibacillus monticola</name>
    <dbReference type="NCBI Taxonomy" id="2666075"/>
    <lineage>
        <taxon>Bacteria</taxon>
        <taxon>Bacillati</taxon>
        <taxon>Bacillota</taxon>
        <taxon>Bacilli</taxon>
        <taxon>Bacillales</taxon>
        <taxon>Paenibacillaceae</taxon>
        <taxon>Paenibacillus</taxon>
    </lineage>
</organism>
<dbReference type="Pfam" id="PF04055">
    <property type="entry name" value="Radical_SAM"/>
    <property type="match status" value="1"/>
</dbReference>
<feature type="region of interest" description="Disordered" evidence="13">
    <location>
        <begin position="313"/>
        <end position="338"/>
    </location>
</feature>
<feature type="binding site" evidence="12">
    <location>
        <position position="261"/>
    </location>
    <ligand>
        <name>[4Fe-4S] cluster</name>
        <dbReference type="ChEBI" id="CHEBI:49883"/>
        <label>2</label>
        <note>4Fe-4S-substrate</note>
    </ligand>
</feature>
<evidence type="ECO:0000256" key="11">
    <source>
        <dbReference type="ARBA" id="ARBA00048697"/>
    </source>
</evidence>
<feature type="binding site" evidence="12">
    <location>
        <begin position="263"/>
        <end position="265"/>
    </location>
    <ligand>
        <name>GTP</name>
        <dbReference type="ChEBI" id="CHEBI:37565"/>
    </ligand>
</feature>
<protein>
    <recommendedName>
        <fullName evidence="1 12">GTP 3',8-cyclase</fullName>
        <ecNumber evidence="1 12">4.1.99.22</ecNumber>
    </recommendedName>
    <alternativeName>
        <fullName evidence="12">Molybdenum cofactor biosynthesis protein A</fullName>
    </alternativeName>
</protein>
<dbReference type="Proteomes" id="UP000463051">
    <property type="component" value="Unassembled WGS sequence"/>
</dbReference>
<keyword evidence="8 12" id="KW-0342">GTP-binding</keyword>
<comment type="function">
    <text evidence="12">Catalyzes the cyclization of GTP to (8S)-3',8-cyclo-7,8-dihydroguanosine 5'-triphosphate.</text>
</comment>
<evidence type="ECO:0000313" key="15">
    <source>
        <dbReference type="EMBL" id="MRN53213.1"/>
    </source>
</evidence>
<dbReference type="GO" id="GO:0061798">
    <property type="term" value="F:GTP 3',8'-cyclase activity"/>
    <property type="evidence" value="ECO:0007669"/>
    <property type="project" value="UniProtKB-UniRule"/>
</dbReference>
<feature type="binding site" evidence="12">
    <location>
        <position position="99"/>
    </location>
    <ligand>
        <name>GTP</name>
        <dbReference type="ChEBI" id="CHEBI:37565"/>
    </ligand>
</feature>
<keyword evidence="16" id="KW-1185">Reference proteome</keyword>
<keyword evidence="10 12" id="KW-0456">Lyase</keyword>
<dbReference type="GO" id="GO:0061799">
    <property type="term" value="F:cyclic pyranopterin monophosphate synthase activity"/>
    <property type="evidence" value="ECO:0007669"/>
    <property type="project" value="TreeGrafter"/>
</dbReference>
<keyword evidence="5 12" id="KW-0547">Nucleotide-binding</keyword>
<dbReference type="SFLD" id="SFLDG01383">
    <property type="entry name" value="cyclic_pyranopterin_phosphate"/>
    <property type="match status" value="1"/>
</dbReference>
<comment type="similarity">
    <text evidence="12">Belongs to the radical SAM superfamily. MoaA family.</text>
</comment>
<dbReference type="GO" id="GO:0046872">
    <property type="term" value="F:metal ion binding"/>
    <property type="evidence" value="ECO:0007669"/>
    <property type="project" value="UniProtKB-KW"/>
</dbReference>
<dbReference type="EC" id="4.1.99.22" evidence="1 12"/>
<dbReference type="Pfam" id="PF06463">
    <property type="entry name" value="Mob_synth_C"/>
    <property type="match status" value="1"/>
</dbReference>
<comment type="cofactor">
    <cofactor evidence="12">
        <name>[4Fe-4S] cluster</name>
        <dbReference type="ChEBI" id="CHEBI:49883"/>
    </cofactor>
    <text evidence="12">Binds 2 [4Fe-4S] clusters. Binds 1 [4Fe-4S] cluster coordinated with 3 cysteines and an exchangeable S-adenosyl-L-methionine and 1 [4Fe-4S] cluster coordinated with 3 cysteines and the GTP-derived substrate.</text>
</comment>
<dbReference type="EMBL" id="WJXB01000003">
    <property type="protein sequence ID" value="MRN53213.1"/>
    <property type="molecule type" value="Genomic_DNA"/>
</dbReference>
<dbReference type="PROSITE" id="PS01305">
    <property type="entry name" value="MOAA_NIFB_PQQE"/>
    <property type="match status" value="1"/>
</dbReference>
<sequence length="338" mass="37562">MTLDTLNRPLKDLRISVTDRCNLRCVYCMPKEIFGPDYKFLGRDHLLSFDEIVRISSSFAALGGTKLRLTGGEPLLRAGLPTLIERLNELEGIEDIALTTNGLLLPRFAKALYAAGLKRVNVSLDSLDDARFGAINGMGVGVQGVLDGMKAAAEAGLQVKINMVVKKSSNEQDIVPMARYFKDTDYILRFIEFMDVGSTNGWDFSQVISREQIVQMIHSEMPLEPIEAHYEGEVAARYRYKGTNREMGIVSSITQTFCSNCSRARLSADGSFYTCLFASGGFDLRALLRSGISDEDLTAKLGQIWSKREDRYSDLRREDSDSKSGNTKPKIEMSYIGG</sequence>
<dbReference type="InterPro" id="IPR013785">
    <property type="entry name" value="Aldolase_TIM"/>
</dbReference>
<evidence type="ECO:0000256" key="1">
    <source>
        <dbReference type="ARBA" id="ARBA00012167"/>
    </source>
</evidence>
<keyword evidence="9 12" id="KW-0501">Molybdenum cofactor biosynthesis</keyword>
<feature type="binding site" evidence="12">
    <location>
        <position position="258"/>
    </location>
    <ligand>
        <name>[4Fe-4S] cluster</name>
        <dbReference type="ChEBI" id="CHEBI:49883"/>
        <label>2</label>
        <note>4Fe-4S-substrate</note>
    </ligand>
</feature>
<feature type="binding site" evidence="12">
    <location>
        <position position="14"/>
    </location>
    <ligand>
        <name>GTP</name>
        <dbReference type="ChEBI" id="CHEBI:37565"/>
    </ligand>
</feature>
<comment type="catalytic activity">
    <reaction evidence="11 12">
        <text>GTP + AH2 + S-adenosyl-L-methionine = (8S)-3',8-cyclo-7,8-dihydroguanosine 5'-triphosphate + 5'-deoxyadenosine + L-methionine + A + H(+)</text>
        <dbReference type="Rhea" id="RHEA:49576"/>
        <dbReference type="ChEBI" id="CHEBI:13193"/>
        <dbReference type="ChEBI" id="CHEBI:15378"/>
        <dbReference type="ChEBI" id="CHEBI:17319"/>
        <dbReference type="ChEBI" id="CHEBI:17499"/>
        <dbReference type="ChEBI" id="CHEBI:37565"/>
        <dbReference type="ChEBI" id="CHEBI:57844"/>
        <dbReference type="ChEBI" id="CHEBI:59789"/>
        <dbReference type="ChEBI" id="CHEBI:131766"/>
        <dbReference type="EC" id="4.1.99.22"/>
    </reaction>
</comment>
<proteinExistence type="inferred from homology"/>
<feature type="binding site" evidence="12">
    <location>
        <position position="123"/>
    </location>
    <ligand>
        <name>S-adenosyl-L-methionine</name>
        <dbReference type="ChEBI" id="CHEBI:59789"/>
    </ligand>
</feature>
<dbReference type="InterPro" id="IPR000385">
    <property type="entry name" value="MoaA_NifB_PqqE_Fe-S-bd_CS"/>
</dbReference>
<feature type="binding site" evidence="12">
    <location>
        <position position="27"/>
    </location>
    <ligand>
        <name>S-adenosyl-L-methionine</name>
        <dbReference type="ChEBI" id="CHEBI:59789"/>
    </ligand>
</feature>
<evidence type="ECO:0000256" key="8">
    <source>
        <dbReference type="ARBA" id="ARBA00023134"/>
    </source>
</evidence>
<evidence type="ECO:0000256" key="5">
    <source>
        <dbReference type="ARBA" id="ARBA00022741"/>
    </source>
</evidence>
<feature type="binding site" evidence="12">
    <location>
        <position position="275"/>
    </location>
    <ligand>
        <name>[4Fe-4S] cluster</name>
        <dbReference type="ChEBI" id="CHEBI:49883"/>
        <label>2</label>
        <note>4Fe-4S-substrate</note>
    </ligand>
</feature>
<evidence type="ECO:0000256" key="12">
    <source>
        <dbReference type="HAMAP-Rule" id="MF_01225"/>
    </source>
</evidence>
<feature type="binding site" evidence="12">
    <location>
        <position position="160"/>
    </location>
    <ligand>
        <name>GTP</name>
        <dbReference type="ChEBI" id="CHEBI:37565"/>
    </ligand>
</feature>
<dbReference type="SFLD" id="SFLDS00029">
    <property type="entry name" value="Radical_SAM"/>
    <property type="match status" value="1"/>
</dbReference>
<evidence type="ECO:0000256" key="9">
    <source>
        <dbReference type="ARBA" id="ARBA00023150"/>
    </source>
</evidence>
<evidence type="ECO:0000256" key="3">
    <source>
        <dbReference type="ARBA" id="ARBA00022691"/>
    </source>
</evidence>
<dbReference type="InterPro" id="IPR006638">
    <property type="entry name" value="Elp3/MiaA/NifB-like_rSAM"/>
</dbReference>
<dbReference type="Gene3D" id="3.20.20.70">
    <property type="entry name" value="Aldolase class I"/>
    <property type="match status" value="1"/>
</dbReference>